<dbReference type="EMBL" id="JAAAIN010001813">
    <property type="protein sequence ID" value="KAG0299968.1"/>
    <property type="molecule type" value="Genomic_DNA"/>
</dbReference>
<feature type="region of interest" description="Disordered" evidence="1">
    <location>
        <begin position="169"/>
        <end position="197"/>
    </location>
</feature>
<organism evidence="2 3">
    <name type="scientific">Linnemannia gamsii</name>
    <dbReference type="NCBI Taxonomy" id="64522"/>
    <lineage>
        <taxon>Eukaryota</taxon>
        <taxon>Fungi</taxon>
        <taxon>Fungi incertae sedis</taxon>
        <taxon>Mucoromycota</taxon>
        <taxon>Mortierellomycotina</taxon>
        <taxon>Mortierellomycetes</taxon>
        <taxon>Mortierellales</taxon>
        <taxon>Mortierellaceae</taxon>
        <taxon>Linnemannia</taxon>
    </lineage>
</organism>
<sequence length="215" mass="22036">MTPLTQANANIIYDTSDSTLVQTMAMVANAGADAGAAADAASGRSSTSSRHSAHSPASPLSPSSNAPSVPSSSTSTTYRTTSSHTTAIEGETTASPSTGATKNPSPLTSSSRPPSNRPSIEIPQPQSPITLHHALDGTFPSSATAQKLSATPTRILPRSIESCVQDTLAKDPSQQYGSSSYHGSGSNGQRRIMTPTSRLAETAVGVREVSKKIGK</sequence>
<dbReference type="Proteomes" id="UP000823405">
    <property type="component" value="Unassembled WGS sequence"/>
</dbReference>
<evidence type="ECO:0000256" key="1">
    <source>
        <dbReference type="SAM" id="MobiDB-lite"/>
    </source>
</evidence>
<protein>
    <submittedName>
        <fullName evidence="2">Uncharacterized protein</fullName>
    </submittedName>
</protein>
<feature type="compositionally biased region" description="Low complexity" evidence="1">
    <location>
        <begin position="38"/>
        <end position="87"/>
    </location>
</feature>
<feature type="compositionally biased region" description="Low complexity" evidence="1">
    <location>
        <begin position="103"/>
        <end position="125"/>
    </location>
</feature>
<dbReference type="AlphaFoldDB" id="A0A9P6QVL2"/>
<evidence type="ECO:0000313" key="2">
    <source>
        <dbReference type="EMBL" id="KAG0299968.1"/>
    </source>
</evidence>
<reference evidence="2" key="1">
    <citation type="journal article" date="2020" name="Fungal Divers.">
        <title>Resolving the Mortierellaceae phylogeny through synthesis of multi-gene phylogenetics and phylogenomics.</title>
        <authorList>
            <person name="Vandepol N."/>
            <person name="Liber J."/>
            <person name="Desiro A."/>
            <person name="Na H."/>
            <person name="Kennedy M."/>
            <person name="Barry K."/>
            <person name="Grigoriev I.V."/>
            <person name="Miller A.N."/>
            <person name="O'Donnell K."/>
            <person name="Stajich J.E."/>
            <person name="Bonito G."/>
        </authorList>
    </citation>
    <scope>NUCLEOTIDE SEQUENCE</scope>
    <source>
        <strain evidence="2">NVP60</strain>
    </source>
</reference>
<feature type="region of interest" description="Disordered" evidence="1">
    <location>
        <begin position="38"/>
        <end position="125"/>
    </location>
</feature>
<dbReference type="OrthoDB" id="2448590at2759"/>
<feature type="compositionally biased region" description="Low complexity" evidence="1">
    <location>
        <begin position="173"/>
        <end position="189"/>
    </location>
</feature>
<keyword evidence="3" id="KW-1185">Reference proteome</keyword>
<feature type="compositionally biased region" description="Polar residues" evidence="1">
    <location>
        <begin position="92"/>
        <end position="102"/>
    </location>
</feature>
<gene>
    <name evidence="2" type="ORF">BGZ97_003458</name>
</gene>
<accession>A0A9P6QVL2</accession>
<evidence type="ECO:0000313" key="3">
    <source>
        <dbReference type="Proteomes" id="UP000823405"/>
    </source>
</evidence>
<proteinExistence type="predicted"/>
<name>A0A9P6QVL2_9FUNG</name>
<comment type="caution">
    <text evidence="2">The sequence shown here is derived from an EMBL/GenBank/DDBJ whole genome shotgun (WGS) entry which is preliminary data.</text>
</comment>